<dbReference type="PANTHER" id="PTHR35004">
    <property type="entry name" value="TRANSPOSASE RV3428C-RELATED"/>
    <property type="match status" value="1"/>
</dbReference>
<protein>
    <submittedName>
        <fullName evidence="2">Integrase</fullName>
    </submittedName>
</protein>
<feature type="domain" description="Integrase catalytic" evidence="1">
    <location>
        <begin position="138"/>
        <end position="334"/>
    </location>
</feature>
<name>A0A1B8Q4Y8_MORLA</name>
<evidence type="ECO:0000259" key="1">
    <source>
        <dbReference type="PROSITE" id="PS50994"/>
    </source>
</evidence>
<evidence type="ECO:0000313" key="3">
    <source>
        <dbReference type="Proteomes" id="UP000092607"/>
    </source>
</evidence>
<evidence type="ECO:0000313" key="2">
    <source>
        <dbReference type="EMBL" id="OBX64721.1"/>
    </source>
</evidence>
<sequence length="584" mass="65695">MKDIARTDYLRETAQKLTHAKHGEKGNIIAKACDTLQISRPQLYRELEAVGFTTERKTRSDKGKTVVPTEVAEQVGAMVHLATRANGKKTLPISTALEILQADGKAPKVSPATISRIMKQKFCHPSQLATPTAHIQQRSLHPNHVWQIDASVCVIFYLPKGGMQVMDEKKFYKNKPHNLKKIENERVIRYVITDHYSGWVYVEYVAGSESSENLTQVFLNAIQIRGFEEPMHGVPFILYADKGCANTSGLFKNLMERLDITFIAHATGNSRAKGQVENANNIVETQFEGRFKFLNIESIEHLNALAKRWRVDWNEHKKHSRTKRTRNEVWRTIAINQLRKAPPMELCKELVSTVPVERTVRGNLTISHSVKGYGQHDYDLRHIDGIYPKAKVSVVVNPYRTPCVDVIVPTAGGESVTYTVEPMQTDWVGFDVNAPVIGQEMRAMPNSEIDNQRNKVMKAAYGVDTLEKAEQAIAKRAVAYDGKLNIMADIDSHEQKDYMPLGGEKLSTPAIDNTPQTRKLAPLNWVQTAKTIRAEIGDLWTAEHYLALQESFPTGEVPQEVIGEIIKGILEPKVEHHEQQALAG</sequence>
<dbReference type="PANTHER" id="PTHR35004:SF7">
    <property type="entry name" value="INTEGRASE PROTEIN"/>
    <property type="match status" value="1"/>
</dbReference>
<dbReference type="InterPro" id="IPR001584">
    <property type="entry name" value="Integrase_cat-core"/>
</dbReference>
<dbReference type="AlphaFoldDB" id="A0A1B8Q4Y8"/>
<gene>
    <name evidence="2" type="ORF">A9309_04240</name>
</gene>
<dbReference type="SUPFAM" id="SSF53098">
    <property type="entry name" value="Ribonuclease H-like"/>
    <property type="match status" value="1"/>
</dbReference>
<proteinExistence type="predicted"/>
<dbReference type="GO" id="GO:0003676">
    <property type="term" value="F:nucleic acid binding"/>
    <property type="evidence" value="ECO:0007669"/>
    <property type="project" value="InterPro"/>
</dbReference>
<accession>A0A1B8Q4Y8</accession>
<dbReference type="Proteomes" id="UP000092607">
    <property type="component" value="Unassembled WGS sequence"/>
</dbReference>
<reference evidence="2 3" key="1">
    <citation type="submission" date="2016-06" db="EMBL/GenBank/DDBJ databases">
        <title>Draft genome of Moraxella lacunata CCUG 57757A.</title>
        <authorList>
            <person name="Salva-Serra F."/>
            <person name="Engstrom-Jakobsson H."/>
            <person name="Thorell K."/>
            <person name="Gonzales-Siles L."/>
            <person name="Karlsson R."/>
            <person name="Boulund F."/>
            <person name="Engstrand L."/>
            <person name="Kristiansson E."/>
            <person name="Moore E."/>
        </authorList>
    </citation>
    <scope>NUCLEOTIDE SEQUENCE [LARGE SCALE GENOMIC DNA]</scope>
    <source>
        <strain evidence="2 3">CCUG 57757A</strain>
    </source>
</reference>
<dbReference type="InterPro" id="IPR012337">
    <property type="entry name" value="RNaseH-like_sf"/>
</dbReference>
<organism evidence="2 3">
    <name type="scientific">Moraxella lacunata</name>
    <dbReference type="NCBI Taxonomy" id="477"/>
    <lineage>
        <taxon>Bacteria</taxon>
        <taxon>Pseudomonadati</taxon>
        <taxon>Pseudomonadota</taxon>
        <taxon>Gammaproteobacteria</taxon>
        <taxon>Moraxellales</taxon>
        <taxon>Moraxellaceae</taxon>
        <taxon>Moraxella</taxon>
    </lineage>
</organism>
<dbReference type="Gene3D" id="3.30.420.10">
    <property type="entry name" value="Ribonuclease H-like superfamily/Ribonuclease H"/>
    <property type="match status" value="1"/>
</dbReference>
<dbReference type="PROSITE" id="PS50994">
    <property type="entry name" value="INTEGRASE"/>
    <property type="match status" value="1"/>
</dbReference>
<dbReference type="InterPro" id="IPR036397">
    <property type="entry name" value="RNaseH_sf"/>
</dbReference>
<dbReference type="GO" id="GO:0015074">
    <property type="term" value="P:DNA integration"/>
    <property type="evidence" value="ECO:0007669"/>
    <property type="project" value="InterPro"/>
</dbReference>
<dbReference type="EMBL" id="LZMS01000040">
    <property type="protein sequence ID" value="OBX64721.1"/>
    <property type="molecule type" value="Genomic_DNA"/>
</dbReference>
<dbReference type="RefSeq" id="WP_065255181.1">
    <property type="nucleotide sequence ID" value="NZ_JARDJM010000006.1"/>
</dbReference>
<comment type="caution">
    <text evidence="2">The sequence shown here is derived from an EMBL/GenBank/DDBJ whole genome shotgun (WGS) entry which is preliminary data.</text>
</comment>
<dbReference type="OrthoDB" id="371334at2"/>